<comment type="similarity">
    <text evidence="1 2">Belongs to the dTDP-4-dehydrorhamnose 3,5-epimerase family.</text>
</comment>
<dbReference type="NCBIfam" id="TIGR01221">
    <property type="entry name" value="rmlC"/>
    <property type="match status" value="1"/>
</dbReference>
<dbReference type="RefSeq" id="WP_232547769.1">
    <property type="nucleotide sequence ID" value="NZ_CP115965.1"/>
</dbReference>
<organism evidence="3 4">
    <name type="scientific">Propioniciclava soli</name>
    <dbReference type="NCBI Taxonomy" id="2775081"/>
    <lineage>
        <taxon>Bacteria</taxon>
        <taxon>Bacillati</taxon>
        <taxon>Actinomycetota</taxon>
        <taxon>Actinomycetes</taxon>
        <taxon>Propionibacteriales</taxon>
        <taxon>Propionibacteriaceae</taxon>
        <taxon>Propioniciclava</taxon>
    </lineage>
</organism>
<dbReference type="SUPFAM" id="SSF51182">
    <property type="entry name" value="RmlC-like cupins"/>
    <property type="match status" value="1"/>
</dbReference>
<sequence length="180" mass="20383">MKFTPTEVEGCWIIDLEPHSDDRGFFARSYCADEFAEHGIHDTPVQANTSFNHAKGTMRGMHRQIAPASEGKLVRCTAGRLTDCCLDLREDSPTFGKHVMVELSAENHRALWVPPYCGHGFVTHEDNTEATYMVTGRYSPEHERGSRYDDPAFGLQWPEEIVVVSDKDASWPDWDGKPIR</sequence>
<comment type="pathway">
    <text evidence="2">Carbohydrate biosynthesis; dTDP-L-rhamnose biosynthesis.</text>
</comment>
<keyword evidence="2 3" id="KW-0413">Isomerase</keyword>
<dbReference type="InterPro" id="IPR014710">
    <property type="entry name" value="RmlC-like_jellyroll"/>
</dbReference>
<evidence type="ECO:0000313" key="4">
    <source>
        <dbReference type="Proteomes" id="UP001434337"/>
    </source>
</evidence>
<reference evidence="3 4" key="1">
    <citation type="journal article" date="2023" name="Environ Microbiome">
        <title>A coral-associated actinobacterium mitigates coral bleaching under heat stress.</title>
        <authorList>
            <person name="Li J."/>
            <person name="Zou Y."/>
            <person name="Li Q."/>
            <person name="Zhang J."/>
            <person name="Bourne D.G."/>
            <person name="Lyu Y."/>
            <person name="Liu C."/>
            <person name="Zhang S."/>
        </authorList>
    </citation>
    <scope>NUCLEOTIDE SEQUENCE [LARGE SCALE GENOMIC DNA]</scope>
    <source>
        <strain evidence="3 4">SCSIO 13291</strain>
    </source>
</reference>
<dbReference type="Gene3D" id="2.60.120.10">
    <property type="entry name" value="Jelly Rolls"/>
    <property type="match status" value="1"/>
</dbReference>
<accession>A0ABZ3C3K0</accession>
<dbReference type="PANTHER" id="PTHR21047">
    <property type="entry name" value="DTDP-6-DEOXY-D-GLUCOSE-3,5 EPIMERASE"/>
    <property type="match status" value="1"/>
</dbReference>
<dbReference type="Proteomes" id="UP001434337">
    <property type="component" value="Chromosome"/>
</dbReference>
<dbReference type="Pfam" id="PF00908">
    <property type="entry name" value="dTDP_sugar_isom"/>
    <property type="match status" value="1"/>
</dbReference>
<comment type="function">
    <text evidence="2">Catalyzes the epimerization of the C3' and C5'positions of dTDP-6-deoxy-D-xylo-4-hexulose, forming dTDP-6-deoxy-L-lyxo-4-hexulose.</text>
</comment>
<keyword evidence="4" id="KW-1185">Reference proteome</keyword>
<evidence type="ECO:0000256" key="2">
    <source>
        <dbReference type="RuleBase" id="RU364069"/>
    </source>
</evidence>
<dbReference type="GO" id="GO:0008830">
    <property type="term" value="F:dTDP-4-dehydrorhamnose 3,5-epimerase activity"/>
    <property type="evidence" value="ECO:0007669"/>
    <property type="project" value="UniProtKB-EC"/>
</dbReference>
<dbReference type="InterPro" id="IPR011051">
    <property type="entry name" value="RmlC_Cupin_sf"/>
</dbReference>
<dbReference type="CDD" id="cd00438">
    <property type="entry name" value="cupin_RmlC"/>
    <property type="match status" value="1"/>
</dbReference>
<proteinExistence type="inferred from homology"/>
<evidence type="ECO:0000313" key="3">
    <source>
        <dbReference type="EMBL" id="WZW97138.1"/>
    </source>
</evidence>
<comment type="catalytic activity">
    <reaction evidence="2">
        <text>dTDP-4-dehydro-6-deoxy-alpha-D-glucose = dTDP-4-dehydro-beta-L-rhamnose</text>
        <dbReference type="Rhea" id="RHEA:16969"/>
        <dbReference type="ChEBI" id="CHEBI:57649"/>
        <dbReference type="ChEBI" id="CHEBI:62830"/>
        <dbReference type="EC" id="5.1.3.13"/>
    </reaction>
</comment>
<gene>
    <name evidence="3" type="primary">rfbC</name>
    <name evidence="3" type="ORF">PCC79_09415</name>
</gene>
<dbReference type="EC" id="5.1.3.13" evidence="2"/>
<comment type="subunit">
    <text evidence="2">Homodimer.</text>
</comment>
<dbReference type="EMBL" id="CP115965">
    <property type="protein sequence ID" value="WZW97138.1"/>
    <property type="molecule type" value="Genomic_DNA"/>
</dbReference>
<protein>
    <recommendedName>
        <fullName evidence="2">dTDP-4-dehydrorhamnose 3,5-epimerase</fullName>
        <ecNumber evidence="2">5.1.3.13</ecNumber>
    </recommendedName>
    <alternativeName>
        <fullName evidence="2">Thymidine diphospho-4-keto-rhamnose 3,5-epimerase</fullName>
    </alternativeName>
</protein>
<dbReference type="InterPro" id="IPR000888">
    <property type="entry name" value="RmlC-like"/>
</dbReference>
<evidence type="ECO:0000256" key="1">
    <source>
        <dbReference type="ARBA" id="ARBA00010154"/>
    </source>
</evidence>
<name>A0ABZ3C3K0_9ACTN</name>
<dbReference type="PANTHER" id="PTHR21047:SF2">
    <property type="entry name" value="THYMIDINE DIPHOSPHO-4-KETO-RHAMNOSE 3,5-EPIMERASE"/>
    <property type="match status" value="1"/>
</dbReference>